<comment type="caution">
    <text evidence="7">The sequence shown here is derived from an EMBL/GenBank/DDBJ whole genome shotgun (WGS) entry which is preliminary data.</text>
</comment>
<accession>A0A840AAW7</accession>
<dbReference type="GO" id="GO:0005829">
    <property type="term" value="C:cytosol"/>
    <property type="evidence" value="ECO:0007669"/>
    <property type="project" value="TreeGrafter"/>
</dbReference>
<dbReference type="NCBIfam" id="NF006684">
    <property type="entry name" value="PRK09229.1-5"/>
    <property type="match status" value="1"/>
</dbReference>
<dbReference type="Gene3D" id="2.30.40.10">
    <property type="entry name" value="Urease, subunit C, domain 1"/>
    <property type="match status" value="1"/>
</dbReference>
<dbReference type="GO" id="GO:0046872">
    <property type="term" value="F:metal ion binding"/>
    <property type="evidence" value="ECO:0007669"/>
    <property type="project" value="UniProtKB-KW"/>
</dbReference>
<protein>
    <submittedName>
        <fullName evidence="7">Formiminoglutamate deiminase</fullName>
    </submittedName>
</protein>
<dbReference type="InterPro" id="IPR032466">
    <property type="entry name" value="Metal_Hydrolase"/>
</dbReference>
<dbReference type="NCBIfam" id="NF006681">
    <property type="entry name" value="PRK09229.1-2"/>
    <property type="match status" value="1"/>
</dbReference>
<keyword evidence="4" id="KW-0862">Zinc</keyword>
<dbReference type="InterPro" id="IPR006680">
    <property type="entry name" value="Amidohydro-rel"/>
</dbReference>
<evidence type="ECO:0000313" key="8">
    <source>
        <dbReference type="Proteomes" id="UP000553193"/>
    </source>
</evidence>
<evidence type="ECO:0000256" key="1">
    <source>
        <dbReference type="ARBA" id="ARBA00001947"/>
    </source>
</evidence>
<name>A0A840AAW7_9PROT</name>
<keyword evidence="3" id="KW-0378">Hydrolase</keyword>
<keyword evidence="8" id="KW-1185">Reference proteome</keyword>
<dbReference type="GO" id="GO:0019239">
    <property type="term" value="F:deaminase activity"/>
    <property type="evidence" value="ECO:0007669"/>
    <property type="project" value="TreeGrafter"/>
</dbReference>
<dbReference type="Proteomes" id="UP000553193">
    <property type="component" value="Unassembled WGS sequence"/>
</dbReference>
<dbReference type="Pfam" id="PF01979">
    <property type="entry name" value="Amidohydro_1"/>
    <property type="match status" value="1"/>
</dbReference>
<evidence type="ECO:0000313" key="7">
    <source>
        <dbReference type="EMBL" id="MBB3898237.1"/>
    </source>
</evidence>
<evidence type="ECO:0000259" key="6">
    <source>
        <dbReference type="Pfam" id="PF22429"/>
    </source>
</evidence>
<feature type="domain" description="Amidohydrolase-related" evidence="5">
    <location>
        <begin position="45"/>
        <end position="426"/>
    </location>
</feature>
<organism evidence="7 8">
    <name type="scientific">Roseococcus suduntuyensis</name>
    <dbReference type="NCBI Taxonomy" id="455361"/>
    <lineage>
        <taxon>Bacteria</taxon>
        <taxon>Pseudomonadati</taxon>
        <taxon>Pseudomonadota</taxon>
        <taxon>Alphaproteobacteria</taxon>
        <taxon>Acetobacterales</taxon>
        <taxon>Roseomonadaceae</taxon>
        <taxon>Roseococcus</taxon>
    </lineage>
</organism>
<dbReference type="Gene3D" id="3.20.20.140">
    <property type="entry name" value="Metal-dependent hydrolases"/>
    <property type="match status" value="1"/>
</dbReference>
<dbReference type="RefSeq" id="WP_184383317.1">
    <property type="nucleotide sequence ID" value="NZ_JACIDJ010000002.1"/>
</dbReference>
<evidence type="ECO:0000256" key="4">
    <source>
        <dbReference type="ARBA" id="ARBA00022833"/>
    </source>
</evidence>
<dbReference type="PANTHER" id="PTHR11271:SF48">
    <property type="entry name" value="AMIDOHYDROLASE-RELATED DOMAIN-CONTAINING PROTEIN"/>
    <property type="match status" value="1"/>
</dbReference>
<evidence type="ECO:0000256" key="3">
    <source>
        <dbReference type="ARBA" id="ARBA00022801"/>
    </source>
</evidence>
<dbReference type="NCBIfam" id="TIGR02022">
    <property type="entry name" value="hutF"/>
    <property type="match status" value="1"/>
</dbReference>
<proteinExistence type="predicted"/>
<dbReference type="EMBL" id="JACIDJ010000002">
    <property type="protein sequence ID" value="MBB3898237.1"/>
    <property type="molecule type" value="Genomic_DNA"/>
</dbReference>
<sequence length="452" mass="47894">MRKLLFAHALLPEGWRRKVLVTLDATGRISAVEPDATGGECQHAIALPGLPNLHSHAFQRGMAGLTEQAGANEDSFWTWRELMYRFLGRLTPEDVEALATLAYAEMLEAGFTRVGEFHYLHHDAEGRPYANPAELAERIAAAAQGTGIHLTLLPSFYAHGEAGGGAPLPAQRRFLNDRDGFARLLEASRAAIAPLPGAVLGAAPHSLRAATFAEIRDVAAMLAPGEPLHIHAAEQLREVEACRAILGAPPLQALLDHVGLDARWCLIHATHGTEAELTAVAKAGAVVGLCPVTEANLGDGIFPAPTYRAAGGRYGVGTDSNVLIGAAEELRTLEYGQRLALRTRNALAPRGASTGRALWDAALAGGTQALAAGPAGITPGAWADLVLLDPTHPALAAREGDRWLDALVFATRTSPIREVWVRGRRVVEDGRHPLRAAAEARVSAVLGRILAA</sequence>
<dbReference type="AlphaFoldDB" id="A0A840AAW7"/>
<dbReference type="InterPro" id="IPR051607">
    <property type="entry name" value="Metallo-dep_hydrolases"/>
</dbReference>
<dbReference type="SUPFAM" id="SSF51338">
    <property type="entry name" value="Composite domain of metallo-dependent hydrolases"/>
    <property type="match status" value="1"/>
</dbReference>
<comment type="cofactor">
    <cofactor evidence="1">
        <name>Zn(2+)</name>
        <dbReference type="ChEBI" id="CHEBI:29105"/>
    </cofactor>
</comment>
<feature type="domain" description="Formimidoylglutamate deiminase N-terminal" evidence="6">
    <location>
        <begin position="8"/>
        <end position="37"/>
    </location>
</feature>
<dbReference type="InterPro" id="IPR011059">
    <property type="entry name" value="Metal-dep_hydrolase_composite"/>
</dbReference>
<dbReference type="InterPro" id="IPR010252">
    <property type="entry name" value="HutF"/>
</dbReference>
<evidence type="ECO:0000259" key="5">
    <source>
        <dbReference type="Pfam" id="PF01979"/>
    </source>
</evidence>
<evidence type="ECO:0000256" key="2">
    <source>
        <dbReference type="ARBA" id="ARBA00022723"/>
    </source>
</evidence>
<gene>
    <name evidence="7" type="ORF">GGQ83_001674</name>
</gene>
<dbReference type="InterPro" id="IPR055156">
    <property type="entry name" value="HutF-like_N"/>
</dbReference>
<dbReference type="Pfam" id="PF22429">
    <property type="entry name" value="HutF_N"/>
    <property type="match status" value="1"/>
</dbReference>
<keyword evidence="2" id="KW-0479">Metal-binding</keyword>
<dbReference type="SUPFAM" id="SSF51556">
    <property type="entry name" value="Metallo-dependent hydrolases"/>
    <property type="match status" value="1"/>
</dbReference>
<dbReference type="PANTHER" id="PTHR11271">
    <property type="entry name" value="GUANINE DEAMINASE"/>
    <property type="match status" value="1"/>
</dbReference>
<reference evidence="7 8" key="1">
    <citation type="submission" date="2020-08" db="EMBL/GenBank/DDBJ databases">
        <title>Genomic Encyclopedia of Type Strains, Phase IV (KMG-IV): sequencing the most valuable type-strain genomes for metagenomic binning, comparative biology and taxonomic classification.</title>
        <authorList>
            <person name="Goeker M."/>
        </authorList>
    </citation>
    <scope>NUCLEOTIDE SEQUENCE [LARGE SCALE GENOMIC DNA]</scope>
    <source>
        <strain evidence="7 8">DSM 19979</strain>
    </source>
</reference>